<sequence>MKTLTPATVDQVTSTNNKFTNTSTSDFALHHKYLLAICRQCLQRCTATQNDCSLSELIKPREKLDSVLYCYRACFVTLQKKNKLRGCIGSLQASRPLIEDLIHNTCAAALHDNRFDAVQHQEITQIDIHISILTEPVKMNYYSEQDLLKQLKQGVDGLILSEGSNRATYLPTVWQQHPNKLKFIQQLKLKAGLPIDYWSDTIECKNYQCENIRDNIN</sequence>
<feature type="domain" description="AMMECR1" evidence="1">
    <location>
        <begin position="29"/>
        <end position="217"/>
    </location>
</feature>
<name>A0A3B0Y591_9ZZZZ</name>
<gene>
    <name evidence="2" type="ORF">MNBD_GAMMA12-3010</name>
</gene>
<evidence type="ECO:0000313" key="2">
    <source>
        <dbReference type="EMBL" id="VAW72010.1"/>
    </source>
</evidence>
<dbReference type="NCBIfam" id="TIGR00296">
    <property type="entry name" value="TIGR00296 family protein"/>
    <property type="match status" value="1"/>
</dbReference>
<dbReference type="Pfam" id="PF01871">
    <property type="entry name" value="AMMECR1"/>
    <property type="match status" value="1"/>
</dbReference>
<dbReference type="SUPFAM" id="SSF143447">
    <property type="entry name" value="AMMECR1-like"/>
    <property type="match status" value="1"/>
</dbReference>
<dbReference type="EMBL" id="UOFL01000034">
    <property type="protein sequence ID" value="VAW72010.1"/>
    <property type="molecule type" value="Genomic_DNA"/>
</dbReference>
<protein>
    <submittedName>
        <fullName evidence="2">COG2078: Uncharacterized ACR</fullName>
    </submittedName>
</protein>
<reference evidence="2" key="1">
    <citation type="submission" date="2018-06" db="EMBL/GenBank/DDBJ databases">
        <authorList>
            <person name="Zhirakovskaya E."/>
        </authorList>
    </citation>
    <scope>NUCLEOTIDE SEQUENCE</scope>
</reference>
<dbReference type="PANTHER" id="PTHR13016:SF0">
    <property type="entry name" value="AMME SYNDROME CANDIDATE GENE 1 PROTEIN"/>
    <property type="match status" value="1"/>
</dbReference>
<dbReference type="InterPro" id="IPR036071">
    <property type="entry name" value="AMMECR1_dom_sf"/>
</dbReference>
<dbReference type="NCBIfam" id="TIGR04335">
    <property type="entry name" value="AmmeMemoSam_A"/>
    <property type="match status" value="1"/>
</dbReference>
<dbReference type="PROSITE" id="PS51112">
    <property type="entry name" value="AMMECR1"/>
    <property type="match status" value="1"/>
</dbReference>
<organism evidence="2">
    <name type="scientific">hydrothermal vent metagenome</name>
    <dbReference type="NCBI Taxonomy" id="652676"/>
    <lineage>
        <taxon>unclassified sequences</taxon>
        <taxon>metagenomes</taxon>
        <taxon>ecological metagenomes</taxon>
    </lineage>
</organism>
<dbReference type="AlphaFoldDB" id="A0A3B0Y591"/>
<dbReference type="InterPro" id="IPR002733">
    <property type="entry name" value="AMMECR1_domain"/>
</dbReference>
<evidence type="ECO:0000259" key="1">
    <source>
        <dbReference type="PROSITE" id="PS51112"/>
    </source>
</evidence>
<proteinExistence type="predicted"/>
<dbReference type="Gene3D" id="3.30.1490.150">
    <property type="entry name" value="Hypothetical protein ph0010, domain 2"/>
    <property type="match status" value="1"/>
</dbReference>
<dbReference type="InterPro" id="IPR027485">
    <property type="entry name" value="AMMECR1_N"/>
</dbReference>
<accession>A0A3B0Y591</accession>
<dbReference type="InterPro" id="IPR023473">
    <property type="entry name" value="AMMECR1"/>
</dbReference>
<dbReference type="InterPro" id="IPR027623">
    <property type="entry name" value="AmmeMemoSam_A"/>
</dbReference>
<dbReference type="Gene3D" id="3.30.700.20">
    <property type="entry name" value="Hypothetical protein ph0010, domain 1"/>
    <property type="match status" value="1"/>
</dbReference>
<dbReference type="PANTHER" id="PTHR13016">
    <property type="entry name" value="AMMECR1 HOMOLOG"/>
    <property type="match status" value="1"/>
</dbReference>